<sequence>MKALERRQSRGNLLIGNSSSPFSDSIRQARFSEKFRMSHMEQFKANTNPREHVRRYQSVMAQYDYNDELMCRMFPQTLGDQGSRWFGGLTGGSIRNFEELIQAFTRPFIGNI</sequence>
<evidence type="ECO:0000256" key="1">
    <source>
        <dbReference type="SAM" id="MobiDB-lite"/>
    </source>
</evidence>
<organism evidence="2 3">
    <name type="scientific">Dipteronia sinensis</name>
    <dbReference type="NCBI Taxonomy" id="43782"/>
    <lineage>
        <taxon>Eukaryota</taxon>
        <taxon>Viridiplantae</taxon>
        <taxon>Streptophyta</taxon>
        <taxon>Embryophyta</taxon>
        <taxon>Tracheophyta</taxon>
        <taxon>Spermatophyta</taxon>
        <taxon>Magnoliopsida</taxon>
        <taxon>eudicotyledons</taxon>
        <taxon>Gunneridae</taxon>
        <taxon>Pentapetalae</taxon>
        <taxon>rosids</taxon>
        <taxon>malvids</taxon>
        <taxon>Sapindales</taxon>
        <taxon>Sapindaceae</taxon>
        <taxon>Hippocastanoideae</taxon>
        <taxon>Acereae</taxon>
        <taxon>Dipteronia</taxon>
    </lineage>
</organism>
<dbReference type="Proteomes" id="UP001281410">
    <property type="component" value="Unassembled WGS sequence"/>
</dbReference>
<dbReference type="AlphaFoldDB" id="A0AAE0B604"/>
<gene>
    <name evidence="2" type="ORF">Dsin_001791</name>
</gene>
<name>A0AAE0B604_9ROSI</name>
<dbReference type="PANTHER" id="PTHR33223">
    <property type="entry name" value="CCHC-TYPE DOMAIN-CONTAINING PROTEIN"/>
    <property type="match status" value="1"/>
</dbReference>
<comment type="caution">
    <text evidence="2">The sequence shown here is derived from an EMBL/GenBank/DDBJ whole genome shotgun (WGS) entry which is preliminary data.</text>
</comment>
<feature type="region of interest" description="Disordered" evidence="1">
    <location>
        <begin position="1"/>
        <end position="22"/>
    </location>
</feature>
<protein>
    <recommendedName>
        <fullName evidence="4">Retrotransposon gag domain-containing protein</fullName>
    </recommendedName>
</protein>
<dbReference type="PANTHER" id="PTHR33223:SF10">
    <property type="entry name" value="AMINOTRANSFERASE-LIKE PLANT MOBILE DOMAIN-CONTAINING PROTEIN"/>
    <property type="match status" value="1"/>
</dbReference>
<evidence type="ECO:0000313" key="2">
    <source>
        <dbReference type="EMBL" id="KAK3229910.1"/>
    </source>
</evidence>
<proteinExistence type="predicted"/>
<evidence type="ECO:0008006" key="4">
    <source>
        <dbReference type="Google" id="ProtNLM"/>
    </source>
</evidence>
<dbReference type="EMBL" id="JANJYJ010000001">
    <property type="protein sequence ID" value="KAK3229910.1"/>
    <property type="molecule type" value="Genomic_DNA"/>
</dbReference>
<reference evidence="2" key="1">
    <citation type="journal article" date="2023" name="Plant J.">
        <title>Genome sequences and population genomics provide insights into the demographic history, inbreeding, and mutation load of two 'living fossil' tree species of Dipteronia.</title>
        <authorList>
            <person name="Feng Y."/>
            <person name="Comes H.P."/>
            <person name="Chen J."/>
            <person name="Zhu S."/>
            <person name="Lu R."/>
            <person name="Zhang X."/>
            <person name="Li P."/>
            <person name="Qiu J."/>
            <person name="Olsen K.M."/>
            <person name="Qiu Y."/>
        </authorList>
    </citation>
    <scope>NUCLEOTIDE SEQUENCE</scope>
    <source>
        <strain evidence="2">NBL</strain>
    </source>
</reference>
<accession>A0AAE0B604</accession>
<evidence type="ECO:0000313" key="3">
    <source>
        <dbReference type="Proteomes" id="UP001281410"/>
    </source>
</evidence>
<keyword evidence="3" id="KW-1185">Reference proteome</keyword>